<dbReference type="Proteomes" id="UP000253083">
    <property type="component" value="Unassembled WGS sequence"/>
</dbReference>
<gene>
    <name evidence="11" type="ORF">DFR28_101253</name>
</gene>
<dbReference type="InterPro" id="IPR007115">
    <property type="entry name" value="6-PTP_synth/QueD"/>
</dbReference>
<dbReference type="GO" id="GO:0046872">
    <property type="term" value="F:metal ion binding"/>
    <property type="evidence" value="ECO:0007669"/>
    <property type="project" value="UniProtKB-KW"/>
</dbReference>
<dbReference type="InterPro" id="IPR038418">
    <property type="entry name" value="6-PTP_synth/QueD_sf"/>
</dbReference>
<dbReference type="UniPathway" id="UPA00391"/>
<evidence type="ECO:0000313" key="12">
    <source>
        <dbReference type="Proteomes" id="UP000253083"/>
    </source>
</evidence>
<comment type="catalytic activity">
    <reaction evidence="10">
        <text>7,8-dihydroneopterin 3'-triphosphate + H2O = 6-carboxy-5,6,7,8-tetrahydropterin + triphosphate + acetaldehyde + 2 H(+)</text>
        <dbReference type="Rhea" id="RHEA:27966"/>
        <dbReference type="ChEBI" id="CHEBI:15343"/>
        <dbReference type="ChEBI" id="CHEBI:15377"/>
        <dbReference type="ChEBI" id="CHEBI:15378"/>
        <dbReference type="ChEBI" id="CHEBI:18036"/>
        <dbReference type="ChEBI" id="CHEBI:58462"/>
        <dbReference type="ChEBI" id="CHEBI:61032"/>
        <dbReference type="EC" id="4.1.2.50"/>
    </reaction>
</comment>
<accession>A0A395JMU6</accession>
<dbReference type="InParanoid" id="A0A395JMU6"/>
<organism evidence="11 12">
    <name type="scientific">Arenicella xantha</name>
    <dbReference type="NCBI Taxonomy" id="644221"/>
    <lineage>
        <taxon>Bacteria</taxon>
        <taxon>Pseudomonadati</taxon>
        <taxon>Pseudomonadota</taxon>
        <taxon>Gammaproteobacteria</taxon>
        <taxon>Arenicellales</taxon>
        <taxon>Arenicellaceae</taxon>
        <taxon>Arenicella</taxon>
    </lineage>
</organism>
<dbReference type="PANTHER" id="PTHR12589:SF7">
    <property type="entry name" value="6-PYRUVOYL TETRAHYDROBIOPTERIN SYNTHASE"/>
    <property type="match status" value="1"/>
</dbReference>
<comment type="pathway">
    <text evidence="2">Purine metabolism; 7-cyano-7-deazaguanine biosynthesis.</text>
</comment>
<dbReference type="RefSeq" id="WP_113952483.1">
    <property type="nucleotide sequence ID" value="NZ_QNRT01000001.1"/>
</dbReference>
<evidence type="ECO:0000256" key="5">
    <source>
        <dbReference type="ARBA" id="ARBA00018141"/>
    </source>
</evidence>
<evidence type="ECO:0000256" key="7">
    <source>
        <dbReference type="ARBA" id="ARBA00022833"/>
    </source>
</evidence>
<dbReference type="SUPFAM" id="SSF55620">
    <property type="entry name" value="Tetrahydrobiopterin biosynthesis enzymes-like"/>
    <property type="match status" value="1"/>
</dbReference>
<keyword evidence="7" id="KW-0862">Zinc</keyword>
<dbReference type="OrthoDB" id="9804698at2"/>
<comment type="similarity">
    <text evidence="3">Belongs to the PTPS family. QueD subfamily.</text>
</comment>
<dbReference type="PANTHER" id="PTHR12589">
    <property type="entry name" value="PYRUVOYL TETRAHYDROBIOPTERIN SYNTHASE"/>
    <property type="match status" value="1"/>
</dbReference>
<evidence type="ECO:0000313" key="11">
    <source>
        <dbReference type="EMBL" id="RBP52869.1"/>
    </source>
</evidence>
<dbReference type="Gene3D" id="3.30.479.10">
    <property type="entry name" value="6-pyruvoyl tetrahydropterin synthase/QueD"/>
    <property type="match status" value="2"/>
</dbReference>
<name>A0A395JMU6_9GAMM</name>
<dbReference type="AlphaFoldDB" id="A0A395JMU6"/>
<evidence type="ECO:0000256" key="1">
    <source>
        <dbReference type="ARBA" id="ARBA00001947"/>
    </source>
</evidence>
<evidence type="ECO:0000256" key="4">
    <source>
        <dbReference type="ARBA" id="ARBA00012982"/>
    </source>
</evidence>
<dbReference type="EMBL" id="QNRT01000001">
    <property type="protein sequence ID" value="RBP52869.1"/>
    <property type="molecule type" value="Genomic_DNA"/>
</dbReference>
<keyword evidence="6" id="KW-0479">Metal-binding</keyword>
<sequence length="133" mass="15366">MYQILKSISFCYGHRLLKYQGPCANLHGHNARAEITLASEQLDERGMVMDFGDIKSVIKTWIDDNLDHTMLLCKDDPLVAVLTDNQEKFYLMDKNPTAENIAELIFNYAEQQNFPVESVTLWESDTSFARFLR</sequence>
<protein>
    <recommendedName>
        <fullName evidence="5">6-carboxy-5,6,7,8-tetrahydropterin synthase</fullName>
        <ecNumber evidence="4">4.1.2.50</ecNumber>
    </recommendedName>
    <alternativeName>
        <fullName evidence="9">Queuosine biosynthesis protein QueD</fullName>
    </alternativeName>
</protein>
<dbReference type="EC" id="4.1.2.50" evidence="4"/>
<evidence type="ECO:0000256" key="8">
    <source>
        <dbReference type="ARBA" id="ARBA00023239"/>
    </source>
</evidence>
<proteinExistence type="inferred from homology"/>
<dbReference type="GO" id="GO:0070497">
    <property type="term" value="F:6-carboxytetrahydropterin synthase activity"/>
    <property type="evidence" value="ECO:0007669"/>
    <property type="project" value="UniProtKB-EC"/>
</dbReference>
<keyword evidence="8" id="KW-0456">Lyase</keyword>
<comment type="cofactor">
    <cofactor evidence="1">
        <name>Zn(2+)</name>
        <dbReference type="ChEBI" id="CHEBI:29105"/>
    </cofactor>
</comment>
<dbReference type="Pfam" id="PF01242">
    <property type="entry name" value="PTPS"/>
    <property type="match status" value="1"/>
</dbReference>
<evidence type="ECO:0000256" key="9">
    <source>
        <dbReference type="ARBA" id="ARBA00031449"/>
    </source>
</evidence>
<evidence type="ECO:0000256" key="6">
    <source>
        <dbReference type="ARBA" id="ARBA00022723"/>
    </source>
</evidence>
<reference evidence="11 12" key="1">
    <citation type="submission" date="2018-06" db="EMBL/GenBank/DDBJ databases">
        <title>Genomic Encyclopedia of Type Strains, Phase IV (KMG-IV): sequencing the most valuable type-strain genomes for metagenomic binning, comparative biology and taxonomic classification.</title>
        <authorList>
            <person name="Goeker M."/>
        </authorList>
    </citation>
    <scope>NUCLEOTIDE SEQUENCE [LARGE SCALE GENOMIC DNA]</scope>
    <source>
        <strain evidence="11 12">DSM 24032</strain>
    </source>
</reference>
<evidence type="ECO:0000256" key="10">
    <source>
        <dbReference type="ARBA" id="ARBA00048807"/>
    </source>
</evidence>
<comment type="caution">
    <text evidence="11">The sequence shown here is derived from an EMBL/GenBank/DDBJ whole genome shotgun (WGS) entry which is preliminary data.</text>
</comment>
<keyword evidence="12" id="KW-1185">Reference proteome</keyword>
<evidence type="ECO:0000256" key="3">
    <source>
        <dbReference type="ARBA" id="ARBA00008900"/>
    </source>
</evidence>
<evidence type="ECO:0000256" key="2">
    <source>
        <dbReference type="ARBA" id="ARBA00005061"/>
    </source>
</evidence>